<dbReference type="Pfam" id="PF00970">
    <property type="entry name" value="FAD_binding_6"/>
    <property type="match status" value="1"/>
</dbReference>
<comment type="function">
    <text evidence="11">Is involved in NO detoxification in an aerobic process, termed nitric oxide dioxygenase (NOD) reaction that utilizes O(2) and NAD(P)H to convert NO to nitrate, which protects the bacterium from various noxious nitrogen compounds. Therefore, plays a central role in the inducible response to nitrosative stress.</text>
</comment>
<dbReference type="InterPro" id="IPR009050">
    <property type="entry name" value="Globin-like_sf"/>
</dbReference>
<reference evidence="19" key="1">
    <citation type="journal article" date="2019" name="Int. J. Syst. Evol. Microbiol.">
        <title>The Global Catalogue of Microorganisms (GCM) 10K type strain sequencing project: providing services to taxonomists for standard genome sequencing and annotation.</title>
        <authorList>
            <consortium name="The Broad Institute Genomics Platform"/>
            <consortium name="The Broad Institute Genome Sequencing Center for Infectious Disease"/>
            <person name="Wu L."/>
            <person name="Ma J."/>
        </authorList>
    </citation>
    <scope>NUCLEOTIDE SEQUENCE [LARGE SCALE GENOMIC DNA]</scope>
    <source>
        <strain evidence="19">JCM 32306</strain>
    </source>
</reference>
<dbReference type="InterPro" id="IPR017927">
    <property type="entry name" value="FAD-bd_FR_type"/>
</dbReference>
<keyword evidence="7" id="KW-0479">Metal-binding</keyword>
<dbReference type="EC" id="1.14.12.17" evidence="3"/>
<feature type="domain" description="FAD-binding FR-type" evidence="17">
    <location>
        <begin position="152"/>
        <end position="256"/>
    </location>
</feature>
<dbReference type="InterPro" id="IPR017938">
    <property type="entry name" value="Riboflavin_synthase-like_b-brl"/>
</dbReference>
<evidence type="ECO:0000256" key="13">
    <source>
        <dbReference type="ARBA" id="ARBA00048649"/>
    </source>
</evidence>
<evidence type="ECO:0000256" key="6">
    <source>
        <dbReference type="ARBA" id="ARBA00022621"/>
    </source>
</evidence>
<evidence type="ECO:0000256" key="10">
    <source>
        <dbReference type="ARBA" id="ARBA00023027"/>
    </source>
</evidence>
<dbReference type="NCBIfam" id="NF009805">
    <property type="entry name" value="PRK13289.1"/>
    <property type="match status" value="1"/>
</dbReference>
<dbReference type="Gene3D" id="3.40.50.80">
    <property type="entry name" value="Nucleotide-binding domain of ferredoxin-NADP reductase (FNR) module"/>
    <property type="match status" value="1"/>
</dbReference>
<dbReference type="Gene3D" id="2.40.30.10">
    <property type="entry name" value="Translation factors"/>
    <property type="match status" value="1"/>
</dbReference>
<keyword evidence="5 15" id="KW-0349">Heme</keyword>
<dbReference type="PROSITE" id="PS51384">
    <property type="entry name" value="FAD_FR"/>
    <property type="match status" value="1"/>
</dbReference>
<name>A0ABQ2R5I2_9GAMM</name>
<evidence type="ECO:0000313" key="19">
    <source>
        <dbReference type="Proteomes" id="UP000619118"/>
    </source>
</evidence>
<evidence type="ECO:0000256" key="12">
    <source>
        <dbReference type="ARBA" id="ARBA00034078"/>
    </source>
</evidence>
<keyword evidence="10" id="KW-0520">NAD</keyword>
<evidence type="ECO:0000256" key="1">
    <source>
        <dbReference type="ARBA" id="ARBA00001970"/>
    </source>
</evidence>
<evidence type="ECO:0000256" key="3">
    <source>
        <dbReference type="ARBA" id="ARBA00012229"/>
    </source>
</evidence>
<keyword evidence="19" id="KW-1185">Reference proteome</keyword>
<keyword evidence="8" id="KW-0521">NADP</keyword>
<evidence type="ECO:0000256" key="11">
    <source>
        <dbReference type="ARBA" id="ARBA00025094"/>
    </source>
</evidence>
<accession>A0ABQ2R5I2</accession>
<dbReference type="InterPro" id="IPR001433">
    <property type="entry name" value="OxRdtase_FAD/NAD-bd"/>
</dbReference>
<comment type="catalytic activity">
    <reaction evidence="14">
        <text>2 nitric oxide + NADPH + 2 O2 = 2 nitrate + NADP(+) + H(+)</text>
        <dbReference type="Rhea" id="RHEA:19465"/>
        <dbReference type="ChEBI" id="CHEBI:15378"/>
        <dbReference type="ChEBI" id="CHEBI:15379"/>
        <dbReference type="ChEBI" id="CHEBI:16480"/>
        <dbReference type="ChEBI" id="CHEBI:17632"/>
        <dbReference type="ChEBI" id="CHEBI:57783"/>
        <dbReference type="ChEBI" id="CHEBI:58349"/>
        <dbReference type="EC" id="1.14.12.17"/>
    </reaction>
</comment>
<dbReference type="Gene3D" id="1.10.490.10">
    <property type="entry name" value="Globins"/>
    <property type="match status" value="1"/>
</dbReference>
<keyword evidence="9" id="KW-0408">Iron</keyword>
<comment type="similarity">
    <text evidence="2">In the C-terminal section; belongs to the flavoprotein pyridine nucleotide cytochrome reductase family.</text>
</comment>
<comment type="caution">
    <text evidence="18">The sequence shown here is derived from an EMBL/GenBank/DDBJ whole genome shotgun (WGS) entry which is preliminary data.</text>
</comment>
<gene>
    <name evidence="18" type="primary">hmp</name>
    <name evidence="18" type="ORF">GCM10009411_14120</name>
</gene>
<evidence type="ECO:0000256" key="4">
    <source>
        <dbReference type="ARBA" id="ARBA00022575"/>
    </source>
</evidence>
<keyword evidence="4" id="KW-0216">Detoxification</keyword>
<dbReference type="InterPro" id="IPR008333">
    <property type="entry name" value="Cbr1-like_FAD-bd_dom"/>
</dbReference>
<dbReference type="InterPro" id="IPR012292">
    <property type="entry name" value="Globin/Proto"/>
</dbReference>
<dbReference type="PRINTS" id="PR00409">
    <property type="entry name" value="PHDIOXRDTASE"/>
</dbReference>
<evidence type="ECO:0000256" key="9">
    <source>
        <dbReference type="ARBA" id="ARBA00023004"/>
    </source>
</evidence>
<dbReference type="RefSeq" id="WP_160053623.1">
    <property type="nucleotide sequence ID" value="NZ_BMQX01000008.1"/>
</dbReference>
<comment type="catalytic activity">
    <reaction evidence="13">
        <text>2 nitric oxide + NADH + 2 O2 = 2 nitrate + NAD(+) + H(+)</text>
        <dbReference type="Rhea" id="RHEA:19469"/>
        <dbReference type="ChEBI" id="CHEBI:15378"/>
        <dbReference type="ChEBI" id="CHEBI:15379"/>
        <dbReference type="ChEBI" id="CHEBI:16480"/>
        <dbReference type="ChEBI" id="CHEBI:17632"/>
        <dbReference type="ChEBI" id="CHEBI:57540"/>
        <dbReference type="ChEBI" id="CHEBI:57945"/>
        <dbReference type="EC" id="1.14.12.17"/>
    </reaction>
</comment>
<keyword evidence="15" id="KW-0813">Transport</keyword>
<evidence type="ECO:0000256" key="2">
    <source>
        <dbReference type="ARBA" id="ARBA00006401"/>
    </source>
</evidence>
<dbReference type="PANTHER" id="PTHR43396">
    <property type="entry name" value="FLAVOHEMOPROTEIN"/>
    <property type="match status" value="1"/>
</dbReference>
<organism evidence="18 19">
    <name type="scientific">Shewanella litoralis</name>
    <dbReference type="NCBI Taxonomy" id="2282700"/>
    <lineage>
        <taxon>Bacteria</taxon>
        <taxon>Pseudomonadati</taxon>
        <taxon>Pseudomonadota</taxon>
        <taxon>Gammaproteobacteria</taxon>
        <taxon>Alteromonadales</taxon>
        <taxon>Shewanellaceae</taxon>
        <taxon>Shewanella</taxon>
    </lineage>
</organism>
<dbReference type="SUPFAM" id="SSF46458">
    <property type="entry name" value="Globin-like"/>
    <property type="match status" value="1"/>
</dbReference>
<evidence type="ECO:0000256" key="14">
    <source>
        <dbReference type="ARBA" id="ARBA00049433"/>
    </source>
</evidence>
<dbReference type="SUPFAM" id="SSF52343">
    <property type="entry name" value="Ferredoxin reductase-like, C-terminal NADP-linked domain"/>
    <property type="match status" value="1"/>
</dbReference>
<evidence type="ECO:0000256" key="8">
    <source>
        <dbReference type="ARBA" id="ARBA00022857"/>
    </source>
</evidence>
<dbReference type="Pfam" id="PF00042">
    <property type="entry name" value="Globin"/>
    <property type="match status" value="1"/>
</dbReference>
<evidence type="ECO:0000259" key="17">
    <source>
        <dbReference type="PROSITE" id="PS51384"/>
    </source>
</evidence>
<proteinExistence type="inferred from homology"/>
<protein>
    <recommendedName>
        <fullName evidence="3">nitric oxide dioxygenase</fullName>
        <ecNumber evidence="3">1.14.12.17</ecNumber>
    </recommendedName>
</protein>
<comment type="cofactor">
    <cofactor evidence="1">
        <name>heme b</name>
        <dbReference type="ChEBI" id="CHEBI:60344"/>
    </cofactor>
</comment>
<dbReference type="PANTHER" id="PTHR43396:SF3">
    <property type="entry name" value="FLAVOHEMOPROTEIN"/>
    <property type="match status" value="1"/>
</dbReference>
<dbReference type="Proteomes" id="UP000619118">
    <property type="component" value="Unassembled WGS sequence"/>
</dbReference>
<dbReference type="CDD" id="cd06184">
    <property type="entry name" value="flavohem_like_fad_nad_binding"/>
    <property type="match status" value="1"/>
</dbReference>
<dbReference type="EMBL" id="BMQX01000008">
    <property type="protein sequence ID" value="GGQ14900.1"/>
    <property type="molecule type" value="Genomic_DNA"/>
</dbReference>
<sequence>MLDAATVQIIKATVPALQIYANDITSHFYPLLFAQHPEVLPYFNQTNQGKGTQPKALANAVIAYGANIDELGNLSDAVSKIVQKHTALGILPEQYDAVGSCLLQAIKTVLGDAATDEVIDAWAKAYSQLANILIAAEESIYTENEQKSGGWRGEREFILVKREDESSVITSFYFQPFDNQGLPDFEAGQFLTIVFDDIDGVAMRRNYSLSDAAGKDYLRISVKREPNGVVSNHLHNNIQLGDKIKLRAPSGDFTLRKNAKPLVLLTGGVGITPAISMLNTAAGSGRDIRFIHAAINSDVHAFKQHVDTLAAANNNIKPLYIYSQPQAHCQPHATGFIDASFIEAQLPANRDVELYVLGPIGFMKAALAIATSLGVPASQIHYEFFGPAESLTA</sequence>
<comment type="cofactor">
    <cofactor evidence="12">
        <name>[2Fe-2S] cluster</name>
        <dbReference type="ChEBI" id="CHEBI:190135"/>
    </cofactor>
</comment>
<evidence type="ECO:0000256" key="5">
    <source>
        <dbReference type="ARBA" id="ARBA00022617"/>
    </source>
</evidence>
<dbReference type="InterPro" id="IPR000971">
    <property type="entry name" value="Globin"/>
</dbReference>
<keyword evidence="6 15" id="KW-0561">Oxygen transport</keyword>
<dbReference type="SUPFAM" id="SSF63380">
    <property type="entry name" value="Riboflavin synthase domain-like"/>
    <property type="match status" value="1"/>
</dbReference>
<feature type="domain" description="Globin" evidence="16">
    <location>
        <begin position="1"/>
        <end position="138"/>
    </location>
</feature>
<evidence type="ECO:0000256" key="15">
    <source>
        <dbReference type="RuleBase" id="RU000356"/>
    </source>
</evidence>
<dbReference type="InterPro" id="IPR039261">
    <property type="entry name" value="FNR_nucleotide-bd"/>
</dbReference>
<evidence type="ECO:0000313" key="18">
    <source>
        <dbReference type="EMBL" id="GGQ14900.1"/>
    </source>
</evidence>
<evidence type="ECO:0000259" key="16">
    <source>
        <dbReference type="PROSITE" id="PS01033"/>
    </source>
</evidence>
<comment type="similarity">
    <text evidence="15">Belongs to the globin family.</text>
</comment>
<dbReference type="PROSITE" id="PS01033">
    <property type="entry name" value="GLOBIN"/>
    <property type="match status" value="1"/>
</dbReference>
<evidence type="ECO:0000256" key="7">
    <source>
        <dbReference type="ARBA" id="ARBA00022723"/>
    </source>
</evidence>
<dbReference type="Pfam" id="PF00175">
    <property type="entry name" value="NAD_binding_1"/>
    <property type="match status" value="1"/>
</dbReference>